<dbReference type="Proteomes" id="UP000821853">
    <property type="component" value="Chromosome 3"/>
</dbReference>
<sequence>MQASATMVNEKVLHHDGPPDSLPFKPTAKPEVIKKGKKVRVIYESQANYMVLKHVFGDIVSLNGIPPRNGASGCPLTRAPHVPFSNAGFMSTIDALGETGLASLTGSRPCMAMSPIR</sequence>
<evidence type="ECO:0000313" key="3">
    <source>
        <dbReference type="Proteomes" id="UP000821853"/>
    </source>
</evidence>
<accession>A0A9J6GC33</accession>
<name>A0A9J6GC33_HAELO</name>
<feature type="region of interest" description="Disordered" evidence="1">
    <location>
        <begin position="1"/>
        <end position="28"/>
    </location>
</feature>
<keyword evidence="3" id="KW-1185">Reference proteome</keyword>
<dbReference type="AlphaFoldDB" id="A0A9J6GC33"/>
<evidence type="ECO:0000313" key="2">
    <source>
        <dbReference type="EMBL" id="KAH9372000.1"/>
    </source>
</evidence>
<evidence type="ECO:0000256" key="1">
    <source>
        <dbReference type="SAM" id="MobiDB-lite"/>
    </source>
</evidence>
<dbReference type="VEuPathDB" id="VectorBase:HLOH_062231"/>
<protein>
    <submittedName>
        <fullName evidence="2">Uncharacterized protein</fullName>
    </submittedName>
</protein>
<reference evidence="2 3" key="1">
    <citation type="journal article" date="2020" name="Cell">
        <title>Large-Scale Comparative Analyses of Tick Genomes Elucidate Their Genetic Diversity and Vector Capacities.</title>
        <authorList>
            <consortium name="Tick Genome and Microbiome Consortium (TIGMIC)"/>
            <person name="Jia N."/>
            <person name="Wang J."/>
            <person name="Shi W."/>
            <person name="Du L."/>
            <person name="Sun Y."/>
            <person name="Zhan W."/>
            <person name="Jiang J.F."/>
            <person name="Wang Q."/>
            <person name="Zhang B."/>
            <person name="Ji P."/>
            <person name="Bell-Sakyi L."/>
            <person name="Cui X.M."/>
            <person name="Yuan T.T."/>
            <person name="Jiang B.G."/>
            <person name="Yang W.F."/>
            <person name="Lam T.T."/>
            <person name="Chang Q.C."/>
            <person name="Ding S.J."/>
            <person name="Wang X.J."/>
            <person name="Zhu J.G."/>
            <person name="Ruan X.D."/>
            <person name="Zhao L."/>
            <person name="Wei J.T."/>
            <person name="Ye R.Z."/>
            <person name="Que T.C."/>
            <person name="Du C.H."/>
            <person name="Zhou Y.H."/>
            <person name="Cheng J.X."/>
            <person name="Dai P.F."/>
            <person name="Guo W.B."/>
            <person name="Han X.H."/>
            <person name="Huang E.J."/>
            <person name="Li L.F."/>
            <person name="Wei W."/>
            <person name="Gao Y.C."/>
            <person name="Liu J.Z."/>
            <person name="Shao H.Z."/>
            <person name="Wang X."/>
            <person name="Wang C.C."/>
            <person name="Yang T.C."/>
            <person name="Huo Q.B."/>
            <person name="Li W."/>
            <person name="Chen H.Y."/>
            <person name="Chen S.E."/>
            <person name="Zhou L.G."/>
            <person name="Ni X.B."/>
            <person name="Tian J.H."/>
            <person name="Sheng Y."/>
            <person name="Liu T."/>
            <person name="Pan Y.S."/>
            <person name="Xia L.Y."/>
            <person name="Li J."/>
            <person name="Zhao F."/>
            <person name="Cao W.C."/>
        </authorList>
    </citation>
    <scope>NUCLEOTIDE SEQUENCE [LARGE SCALE GENOMIC DNA]</scope>
    <source>
        <strain evidence="2">HaeL-2018</strain>
    </source>
</reference>
<organism evidence="2 3">
    <name type="scientific">Haemaphysalis longicornis</name>
    <name type="common">Bush tick</name>
    <dbReference type="NCBI Taxonomy" id="44386"/>
    <lineage>
        <taxon>Eukaryota</taxon>
        <taxon>Metazoa</taxon>
        <taxon>Ecdysozoa</taxon>
        <taxon>Arthropoda</taxon>
        <taxon>Chelicerata</taxon>
        <taxon>Arachnida</taxon>
        <taxon>Acari</taxon>
        <taxon>Parasitiformes</taxon>
        <taxon>Ixodida</taxon>
        <taxon>Ixodoidea</taxon>
        <taxon>Ixodidae</taxon>
        <taxon>Haemaphysalinae</taxon>
        <taxon>Haemaphysalis</taxon>
    </lineage>
</organism>
<dbReference type="EMBL" id="JABSTR010000005">
    <property type="protein sequence ID" value="KAH9372000.1"/>
    <property type="molecule type" value="Genomic_DNA"/>
</dbReference>
<proteinExistence type="predicted"/>
<comment type="caution">
    <text evidence="2">The sequence shown here is derived from an EMBL/GenBank/DDBJ whole genome shotgun (WGS) entry which is preliminary data.</text>
</comment>
<gene>
    <name evidence="2" type="ORF">HPB48_022803</name>
</gene>